<keyword evidence="3 7" id="KW-1134">Transmembrane beta strand</keyword>
<accession>A0ABP8GAS6</accession>
<keyword evidence="5 7" id="KW-0472">Membrane</keyword>
<comment type="caution">
    <text evidence="9">The sequence shown here is derived from an EMBL/GenBank/DDBJ whole genome shotgun (WGS) entry which is preliminary data.</text>
</comment>
<keyword evidence="4 7" id="KW-0812">Transmembrane</keyword>
<dbReference type="InterPro" id="IPR023996">
    <property type="entry name" value="TonB-dep_OMP_SusC/RagA"/>
</dbReference>
<dbReference type="SUPFAM" id="SSF56935">
    <property type="entry name" value="Porins"/>
    <property type="match status" value="1"/>
</dbReference>
<evidence type="ECO:0000313" key="9">
    <source>
        <dbReference type="EMBL" id="GAA4320777.1"/>
    </source>
</evidence>
<dbReference type="InterPro" id="IPR037066">
    <property type="entry name" value="Plug_dom_sf"/>
</dbReference>
<dbReference type="SUPFAM" id="SSF49464">
    <property type="entry name" value="Carboxypeptidase regulatory domain-like"/>
    <property type="match status" value="1"/>
</dbReference>
<evidence type="ECO:0000256" key="7">
    <source>
        <dbReference type="PROSITE-ProRule" id="PRU01360"/>
    </source>
</evidence>
<sequence length="1003" mass="109331">MCLLFINRASAQNITVKGTVTDSKTGETLVGVSIAVKSTQTGTQTGPDGKFTLSAAPTAELSISYIGYATQTIAVAGKTDIDVKLVAQTNELQQVVVVGYGTQRKLDVTGSVVQIKGEEISKQSSVNPISSLQGKVAGVQITNSGSPGASPEVRIRGLGTVYGNANPLYVVDGVWYDDISFLNPNDVESLSVLKDASSEAIYGIRAANGVILITTKKGSKNTKATVNYDGIVGNQVITNEFKLANGQQYATIINELDVLGGAAQGRYADPNSFGTTDWNHQIYRNALITNHNLTVNGGNDKSTYNVAFGYLKQDGIVSTNTFDRYTLRIKNDFELSQYLKVGYTLTGNLNQSRDIDGSIFHQTYAAVPIVPVRYADGTYGDPNDFNVTSSAMFNPQVTLDFFNQRSKTYRANGNVYADLKFAKHFTFHTSLGGDYGQGAVTNYSPLYTATFSQRSTKSTLTLTNNQTRNWIFENTLTYQNTFNKDHSLTVLLGQGAQSYRFNQTIESAENVPDNGNGYYLSQGNNYKLKDVEYGQYPLYSTVSSYFGRVNYSFKSRYLLNATLRADGSSKFSPSERWGYFPAVGAGWVISEEEFMKNQSFFNTLKLRGSWGKNGNMGVPAALSTLVVTQNDGLIYVGPGGYTSPGANITTIVPDQIYWEKSSGTDIGIEASMLKNRLYAEVGYYDKRTDRAIFDAPILSSIGLSSSSGSSIISNQATFQNKGFEFLVTWKDKIGKDFGYTLSGNLGINQNKVLSVAGNNYIDQAVNTVGSANINTHTVLGQPIGQFYGLKVVGIFQTPEEVAAYKKGDNQIMPNAKAGDFKYQDVNNDGVIDDKDRVVLGNPNPKFTYGFNTAFTYKNFDLAIDVQGVAGVDIYNANVALRFGTENYSQDFFNNRWHGAGTSNTYPSANIAGGQNNRSNSFYVESGSYVRVRNMQLGYTIPTAITSKLNINRLRVFVNAQNALNFFSYKGFSPEVGGGATRAGVDANVYPLYATYNFGVNVGF</sequence>
<evidence type="ECO:0000256" key="2">
    <source>
        <dbReference type="ARBA" id="ARBA00022448"/>
    </source>
</evidence>
<comment type="subcellular location">
    <subcellularLocation>
        <location evidence="1 7">Cell outer membrane</location>
        <topology evidence="1 7">Multi-pass membrane protein</topology>
    </subcellularLocation>
</comment>
<dbReference type="EMBL" id="BAABFT010000004">
    <property type="protein sequence ID" value="GAA4320777.1"/>
    <property type="molecule type" value="Genomic_DNA"/>
</dbReference>
<keyword evidence="2 7" id="KW-0813">Transport</keyword>
<evidence type="ECO:0000259" key="8">
    <source>
        <dbReference type="Pfam" id="PF07715"/>
    </source>
</evidence>
<keyword evidence="6 7" id="KW-0998">Cell outer membrane</keyword>
<organism evidence="9 10">
    <name type="scientific">Mucilaginibacter gynuensis</name>
    <dbReference type="NCBI Taxonomy" id="1302236"/>
    <lineage>
        <taxon>Bacteria</taxon>
        <taxon>Pseudomonadati</taxon>
        <taxon>Bacteroidota</taxon>
        <taxon>Sphingobacteriia</taxon>
        <taxon>Sphingobacteriales</taxon>
        <taxon>Sphingobacteriaceae</taxon>
        <taxon>Mucilaginibacter</taxon>
    </lineage>
</organism>
<dbReference type="InterPro" id="IPR036942">
    <property type="entry name" value="Beta-barrel_TonB_sf"/>
</dbReference>
<dbReference type="Proteomes" id="UP001500582">
    <property type="component" value="Unassembled WGS sequence"/>
</dbReference>
<feature type="domain" description="TonB-dependent receptor plug" evidence="8">
    <location>
        <begin position="105"/>
        <end position="210"/>
    </location>
</feature>
<evidence type="ECO:0000256" key="5">
    <source>
        <dbReference type="ARBA" id="ARBA00023136"/>
    </source>
</evidence>
<dbReference type="NCBIfam" id="TIGR04057">
    <property type="entry name" value="SusC_RagA_signa"/>
    <property type="match status" value="1"/>
</dbReference>
<evidence type="ECO:0000256" key="3">
    <source>
        <dbReference type="ARBA" id="ARBA00022452"/>
    </source>
</evidence>
<keyword evidence="9" id="KW-0675">Receptor</keyword>
<dbReference type="InterPro" id="IPR012910">
    <property type="entry name" value="Plug_dom"/>
</dbReference>
<dbReference type="Pfam" id="PF13715">
    <property type="entry name" value="CarbopepD_reg_2"/>
    <property type="match status" value="1"/>
</dbReference>
<dbReference type="InterPro" id="IPR039426">
    <property type="entry name" value="TonB-dep_rcpt-like"/>
</dbReference>
<dbReference type="Gene3D" id="2.60.40.1120">
    <property type="entry name" value="Carboxypeptidase-like, regulatory domain"/>
    <property type="match status" value="1"/>
</dbReference>
<proteinExistence type="inferred from homology"/>
<comment type="similarity">
    <text evidence="7">Belongs to the TonB-dependent receptor family.</text>
</comment>
<dbReference type="PROSITE" id="PS52016">
    <property type="entry name" value="TONB_DEPENDENT_REC_3"/>
    <property type="match status" value="1"/>
</dbReference>
<reference evidence="10" key="1">
    <citation type="journal article" date="2019" name="Int. J. Syst. Evol. Microbiol.">
        <title>The Global Catalogue of Microorganisms (GCM) 10K type strain sequencing project: providing services to taxonomists for standard genome sequencing and annotation.</title>
        <authorList>
            <consortium name="The Broad Institute Genomics Platform"/>
            <consortium name="The Broad Institute Genome Sequencing Center for Infectious Disease"/>
            <person name="Wu L."/>
            <person name="Ma J."/>
        </authorList>
    </citation>
    <scope>NUCLEOTIDE SEQUENCE [LARGE SCALE GENOMIC DNA]</scope>
    <source>
        <strain evidence="10">JCM 17705</strain>
    </source>
</reference>
<dbReference type="NCBIfam" id="TIGR04056">
    <property type="entry name" value="OMP_RagA_SusC"/>
    <property type="match status" value="1"/>
</dbReference>
<gene>
    <name evidence="9" type="ORF">GCM10023149_20240</name>
</gene>
<dbReference type="Gene3D" id="2.40.170.20">
    <property type="entry name" value="TonB-dependent receptor, beta-barrel domain"/>
    <property type="match status" value="1"/>
</dbReference>
<keyword evidence="10" id="KW-1185">Reference proteome</keyword>
<dbReference type="Pfam" id="PF07715">
    <property type="entry name" value="Plug"/>
    <property type="match status" value="1"/>
</dbReference>
<evidence type="ECO:0000313" key="10">
    <source>
        <dbReference type="Proteomes" id="UP001500582"/>
    </source>
</evidence>
<name>A0ABP8GAS6_9SPHI</name>
<dbReference type="InterPro" id="IPR023997">
    <property type="entry name" value="TonB-dep_OMP_SusC/RagA_CS"/>
</dbReference>
<evidence type="ECO:0000256" key="6">
    <source>
        <dbReference type="ARBA" id="ARBA00023237"/>
    </source>
</evidence>
<evidence type="ECO:0000256" key="4">
    <source>
        <dbReference type="ARBA" id="ARBA00022692"/>
    </source>
</evidence>
<evidence type="ECO:0000256" key="1">
    <source>
        <dbReference type="ARBA" id="ARBA00004571"/>
    </source>
</evidence>
<dbReference type="InterPro" id="IPR008969">
    <property type="entry name" value="CarboxyPept-like_regulatory"/>
</dbReference>
<protein>
    <submittedName>
        <fullName evidence="9">TonB-dependent receptor</fullName>
    </submittedName>
</protein>
<dbReference type="Gene3D" id="2.170.130.10">
    <property type="entry name" value="TonB-dependent receptor, plug domain"/>
    <property type="match status" value="1"/>
</dbReference>